<dbReference type="PROSITE" id="PS51462">
    <property type="entry name" value="NUDIX"/>
    <property type="match status" value="1"/>
</dbReference>
<sequence>MSKIFFENLEQSIQNIHLGLVVDCVIFTFHEQKMKVLLNKYVLNDKWMLPGGFIFKDEDVDAAAKRVLKERTGIDNVFLRQFHLFGKNDRVNIDEKIKLMENYGIASDKLPTFLNRFASMGYFSFVKFDEVNLIEKEDDIYQWFDLDAIPQLSYNHNEIINKAIKMIRIQFDYLPIGYQLLPKKFTIVELRKINEGILGIEVDKRNFRKKMLASNLIISLNEVRQTDPYPKPNLYKFNQETINELLDQET</sequence>
<reference evidence="3" key="2">
    <citation type="submission" date="2016-11" db="EMBL/GenBank/DDBJ databases">
        <authorList>
            <person name="Jaros S."/>
            <person name="Januszkiewicz K."/>
            <person name="Wedrychowicz H."/>
        </authorList>
    </citation>
    <scope>NUCLEOTIDE SEQUENCE [LARGE SCALE GENOMIC DNA]</scope>
    <source>
        <strain evidence="3">DSM 27989</strain>
    </source>
</reference>
<evidence type="ECO:0000313" key="3">
    <source>
        <dbReference type="EMBL" id="SHL41839.1"/>
    </source>
</evidence>
<feature type="domain" description="Nudix hydrolase" evidence="1">
    <location>
        <begin position="17"/>
        <end position="168"/>
    </location>
</feature>
<dbReference type="InterPro" id="IPR015797">
    <property type="entry name" value="NUDIX_hydrolase-like_dom_sf"/>
</dbReference>
<evidence type="ECO:0000313" key="2">
    <source>
        <dbReference type="EMBL" id="GGE90234.1"/>
    </source>
</evidence>
<dbReference type="Pfam" id="PF21906">
    <property type="entry name" value="WHD_NrtR"/>
    <property type="match status" value="1"/>
</dbReference>
<dbReference type="EMBL" id="BMFL01000003">
    <property type="protein sequence ID" value="GGE90234.1"/>
    <property type="molecule type" value="Genomic_DNA"/>
</dbReference>
<dbReference type="Proteomes" id="UP000184120">
    <property type="component" value="Unassembled WGS sequence"/>
</dbReference>
<evidence type="ECO:0000313" key="4">
    <source>
        <dbReference type="Proteomes" id="UP000184120"/>
    </source>
</evidence>
<reference evidence="5" key="4">
    <citation type="journal article" date="2019" name="Int. J. Syst. Evol. Microbiol.">
        <title>The Global Catalogue of Microorganisms (GCM) 10K type strain sequencing project: providing services to taxonomists for standard genome sequencing and annotation.</title>
        <authorList>
            <consortium name="The Broad Institute Genomics Platform"/>
            <consortium name="The Broad Institute Genome Sequencing Center for Infectious Disease"/>
            <person name="Wu L."/>
            <person name="Ma J."/>
        </authorList>
    </citation>
    <scope>NUCLEOTIDE SEQUENCE [LARGE SCALE GENOMIC DNA]</scope>
    <source>
        <strain evidence="5">CGMCC 1.12707</strain>
    </source>
</reference>
<dbReference type="SUPFAM" id="SSF46785">
    <property type="entry name" value="Winged helix' DNA-binding domain"/>
    <property type="match status" value="1"/>
</dbReference>
<gene>
    <name evidence="2" type="ORF">GCM10010984_04920</name>
    <name evidence="3" type="ORF">SAMN05443634_10923</name>
</gene>
<dbReference type="AlphaFoldDB" id="A0A1M7AH68"/>
<dbReference type="PANTHER" id="PTHR43736">
    <property type="entry name" value="ADP-RIBOSE PYROPHOSPHATASE"/>
    <property type="match status" value="1"/>
</dbReference>
<dbReference type="PANTHER" id="PTHR43736:SF4">
    <property type="entry name" value="SLR1690 PROTEIN"/>
    <property type="match status" value="1"/>
</dbReference>
<dbReference type="Gene3D" id="1.10.10.10">
    <property type="entry name" value="Winged helix-like DNA-binding domain superfamily/Winged helix DNA-binding domain"/>
    <property type="match status" value="1"/>
</dbReference>
<dbReference type="InterPro" id="IPR036390">
    <property type="entry name" value="WH_DNA-bd_sf"/>
</dbReference>
<dbReference type="InterPro" id="IPR036388">
    <property type="entry name" value="WH-like_DNA-bd_sf"/>
</dbReference>
<name>A0A1M7AH68_9FLAO</name>
<reference evidence="2" key="5">
    <citation type="submission" date="2024-05" db="EMBL/GenBank/DDBJ databases">
        <authorList>
            <person name="Sun Q."/>
            <person name="Zhou Y."/>
        </authorList>
    </citation>
    <scope>NUCLEOTIDE SEQUENCE</scope>
    <source>
        <strain evidence="2">CGMCC 1.12707</strain>
    </source>
</reference>
<dbReference type="OrthoDB" id="9786141at2"/>
<organism evidence="3 4">
    <name type="scientific">Chishuiella changwenlii</name>
    <dbReference type="NCBI Taxonomy" id="1434701"/>
    <lineage>
        <taxon>Bacteria</taxon>
        <taxon>Pseudomonadati</taxon>
        <taxon>Bacteroidota</taxon>
        <taxon>Flavobacteriia</taxon>
        <taxon>Flavobacteriales</taxon>
        <taxon>Weeksellaceae</taxon>
        <taxon>Chishuiella</taxon>
    </lineage>
</organism>
<dbReference type="InterPro" id="IPR000086">
    <property type="entry name" value="NUDIX_hydrolase_dom"/>
</dbReference>
<dbReference type="SUPFAM" id="SSF55811">
    <property type="entry name" value="Nudix"/>
    <property type="match status" value="1"/>
</dbReference>
<protein>
    <submittedName>
        <fullName evidence="2">DNA mismatch repair protein MutT</fullName>
    </submittedName>
    <submittedName>
        <fullName evidence="3">NUDIX domain-containing protein</fullName>
    </submittedName>
</protein>
<dbReference type="CDD" id="cd18873">
    <property type="entry name" value="NUDIX_NadM_like"/>
    <property type="match status" value="1"/>
</dbReference>
<keyword evidence="5" id="KW-1185">Reference proteome</keyword>
<evidence type="ECO:0000313" key="5">
    <source>
        <dbReference type="Proteomes" id="UP000650994"/>
    </source>
</evidence>
<accession>A0A1M7AH68</accession>
<dbReference type="RefSeq" id="WP_072932913.1">
    <property type="nucleotide sequence ID" value="NZ_BMFL01000003.1"/>
</dbReference>
<dbReference type="Proteomes" id="UP000650994">
    <property type="component" value="Unassembled WGS sequence"/>
</dbReference>
<evidence type="ECO:0000259" key="1">
    <source>
        <dbReference type="PROSITE" id="PS51462"/>
    </source>
</evidence>
<proteinExistence type="predicted"/>
<dbReference type="Gene3D" id="3.90.79.10">
    <property type="entry name" value="Nucleoside Triphosphate Pyrophosphohydrolase"/>
    <property type="match status" value="1"/>
</dbReference>
<dbReference type="EMBL" id="FRBH01000009">
    <property type="protein sequence ID" value="SHL41839.1"/>
    <property type="molecule type" value="Genomic_DNA"/>
</dbReference>
<dbReference type="InterPro" id="IPR054105">
    <property type="entry name" value="WHD_NrtR"/>
</dbReference>
<dbReference type="Pfam" id="PF00293">
    <property type="entry name" value="NUDIX"/>
    <property type="match status" value="1"/>
</dbReference>
<reference evidence="4" key="3">
    <citation type="submission" date="2016-11" db="EMBL/GenBank/DDBJ databases">
        <authorList>
            <person name="Varghese N."/>
            <person name="Submissions S."/>
        </authorList>
    </citation>
    <scope>NUCLEOTIDE SEQUENCE [LARGE SCALE GENOMIC DNA]</scope>
    <source>
        <strain evidence="4">DSM 27989</strain>
    </source>
</reference>
<dbReference type="STRING" id="1434701.SAMN05443634_10923"/>
<reference evidence="2" key="1">
    <citation type="journal article" date="2014" name="Int. J. Syst. Evol. Microbiol.">
        <title>Complete genome of a new Firmicutes species belonging to the dominant human colonic microbiota ('Ruminococcus bicirculans') reveals two chromosomes and a selective capacity to utilize plant glucans.</title>
        <authorList>
            <consortium name="NISC Comparative Sequencing Program"/>
            <person name="Wegmann U."/>
            <person name="Louis P."/>
            <person name="Goesmann A."/>
            <person name="Henrissat B."/>
            <person name="Duncan S.H."/>
            <person name="Flint H.J."/>
        </authorList>
    </citation>
    <scope>NUCLEOTIDE SEQUENCE</scope>
    <source>
        <strain evidence="2">CGMCC 1.12707</strain>
    </source>
</reference>